<proteinExistence type="predicted"/>
<evidence type="ECO:0000313" key="1">
    <source>
        <dbReference type="EMBL" id="MEW2364008.1"/>
    </source>
</evidence>
<name>A0ABV3LX22_9ACTN</name>
<reference evidence="1 2" key="1">
    <citation type="submission" date="2024-06" db="EMBL/GenBank/DDBJ databases">
        <title>The Natural Products Discovery Center: Release of the First 8490 Sequenced Strains for Exploring Actinobacteria Biosynthetic Diversity.</title>
        <authorList>
            <person name="Kalkreuter E."/>
            <person name="Kautsar S.A."/>
            <person name="Yang D."/>
            <person name="Bader C.D."/>
            <person name="Teijaro C.N."/>
            <person name="Fluegel L."/>
            <person name="Davis C.M."/>
            <person name="Simpson J.R."/>
            <person name="Lauterbach L."/>
            <person name="Steele A.D."/>
            <person name="Gui C."/>
            <person name="Meng S."/>
            <person name="Li G."/>
            <person name="Viehrig K."/>
            <person name="Ye F."/>
            <person name="Su P."/>
            <person name="Kiefer A.F."/>
            <person name="Nichols A."/>
            <person name="Cepeda A.J."/>
            <person name="Yan W."/>
            <person name="Fan B."/>
            <person name="Jiang Y."/>
            <person name="Adhikari A."/>
            <person name="Zheng C.-J."/>
            <person name="Schuster L."/>
            <person name="Cowan T.M."/>
            <person name="Smanski M.J."/>
            <person name="Chevrette M.G."/>
            <person name="De Carvalho L.P.S."/>
            <person name="Shen B."/>
        </authorList>
    </citation>
    <scope>NUCLEOTIDE SEQUENCE [LARGE SCALE GENOMIC DNA]</scope>
    <source>
        <strain evidence="1 2">NPDC047833</strain>
    </source>
</reference>
<comment type="caution">
    <text evidence="1">The sequence shown here is derived from an EMBL/GenBank/DDBJ whole genome shotgun (WGS) entry which is preliminary data.</text>
</comment>
<dbReference type="Gene3D" id="3.30.530.20">
    <property type="match status" value="1"/>
</dbReference>
<dbReference type="EMBL" id="JBEYRS010000007">
    <property type="protein sequence ID" value="MEW2364008.1"/>
    <property type="molecule type" value="Genomic_DNA"/>
</dbReference>
<gene>
    <name evidence="1" type="ORF">AB0887_18975</name>
</gene>
<evidence type="ECO:0000313" key="2">
    <source>
        <dbReference type="Proteomes" id="UP001553843"/>
    </source>
</evidence>
<dbReference type="RefSeq" id="WP_359973273.1">
    <property type="nucleotide sequence ID" value="NZ_JBEYRS010000007.1"/>
</dbReference>
<dbReference type="InterPro" id="IPR023393">
    <property type="entry name" value="START-like_dom_sf"/>
</dbReference>
<organism evidence="1 2">
    <name type="scientific">Streptomyces huasconensis</name>
    <dbReference type="NCBI Taxonomy" id="1854574"/>
    <lineage>
        <taxon>Bacteria</taxon>
        <taxon>Bacillati</taxon>
        <taxon>Actinomycetota</taxon>
        <taxon>Actinomycetes</taxon>
        <taxon>Kitasatosporales</taxon>
        <taxon>Streptomycetaceae</taxon>
        <taxon>Streptomyces</taxon>
    </lineage>
</organism>
<accession>A0ABV3LX22</accession>
<sequence>MAVGNAGRSVPIGIAETAPGVTRDGRLVIHGPLEHVWCVQPHVENWLTWQPNVSFPVKQTAGKLRPVSSWVWFTGGFEDDITSAVKQVQFRRRIVWGGPAQGVCPAWNEGFGTASERDVCRPLFVGRREAQGACSVTVDDLEVELCGVVVIDEVAKHVE</sequence>
<dbReference type="Proteomes" id="UP001553843">
    <property type="component" value="Unassembled WGS sequence"/>
</dbReference>
<keyword evidence="2" id="KW-1185">Reference proteome</keyword>
<protein>
    <submittedName>
        <fullName evidence="1">Uncharacterized protein</fullName>
    </submittedName>
</protein>